<comment type="similarity">
    <text evidence="1">Belongs to the protein kinase superfamily. CAMK Ser/Thr protein kinase family. CHEK2 subfamily.</text>
</comment>
<gene>
    <name evidence="5" type="ORF">GGX14DRAFT_393216</name>
</gene>
<keyword evidence="5" id="KW-0418">Kinase</keyword>
<evidence type="ECO:0000313" key="6">
    <source>
        <dbReference type="Proteomes" id="UP001219525"/>
    </source>
</evidence>
<dbReference type="Pfam" id="PF00069">
    <property type="entry name" value="Pkinase"/>
    <property type="match status" value="1"/>
</dbReference>
<dbReference type="InterPro" id="IPR008984">
    <property type="entry name" value="SMAD_FHA_dom_sf"/>
</dbReference>
<dbReference type="Proteomes" id="UP001219525">
    <property type="component" value="Unassembled WGS sequence"/>
</dbReference>
<feature type="domain" description="FHA" evidence="3">
    <location>
        <begin position="40"/>
        <end position="93"/>
    </location>
</feature>
<dbReference type="Gene3D" id="2.60.200.20">
    <property type="match status" value="1"/>
</dbReference>
<dbReference type="PANTHER" id="PTHR24347">
    <property type="entry name" value="SERINE/THREONINE-PROTEIN KINASE"/>
    <property type="match status" value="1"/>
</dbReference>
<dbReference type="CDD" id="cd00060">
    <property type="entry name" value="FHA"/>
    <property type="match status" value="1"/>
</dbReference>
<evidence type="ECO:0000313" key="5">
    <source>
        <dbReference type="EMBL" id="KAJ7213008.1"/>
    </source>
</evidence>
<feature type="domain" description="Protein kinase" evidence="4">
    <location>
        <begin position="149"/>
        <end position="440"/>
    </location>
</feature>
<protein>
    <submittedName>
        <fullName evidence="5">Kinase-like domain-containing protein</fullName>
    </submittedName>
</protein>
<dbReference type="InterPro" id="IPR000719">
    <property type="entry name" value="Prot_kinase_dom"/>
</dbReference>
<dbReference type="EMBL" id="JARJCW010000022">
    <property type="protein sequence ID" value="KAJ7213008.1"/>
    <property type="molecule type" value="Genomic_DNA"/>
</dbReference>
<accession>A0AAD6YGV5</accession>
<organism evidence="5 6">
    <name type="scientific">Mycena pura</name>
    <dbReference type="NCBI Taxonomy" id="153505"/>
    <lineage>
        <taxon>Eukaryota</taxon>
        <taxon>Fungi</taxon>
        <taxon>Dikarya</taxon>
        <taxon>Basidiomycota</taxon>
        <taxon>Agaricomycotina</taxon>
        <taxon>Agaricomycetes</taxon>
        <taxon>Agaricomycetidae</taxon>
        <taxon>Agaricales</taxon>
        <taxon>Marasmiineae</taxon>
        <taxon>Mycenaceae</taxon>
        <taxon>Mycena</taxon>
    </lineage>
</organism>
<dbReference type="PROSITE" id="PS50006">
    <property type="entry name" value="FHA_DOMAIN"/>
    <property type="match status" value="1"/>
</dbReference>
<dbReference type="InterPro" id="IPR000253">
    <property type="entry name" value="FHA_dom"/>
</dbReference>
<dbReference type="Gene3D" id="1.10.510.10">
    <property type="entry name" value="Transferase(Phosphotransferase) domain 1"/>
    <property type="match status" value="1"/>
</dbReference>
<comment type="caution">
    <text evidence="5">The sequence shown here is derived from an EMBL/GenBank/DDBJ whole genome shotgun (WGS) entry which is preliminary data.</text>
</comment>
<name>A0AAD6YGV5_9AGAR</name>
<dbReference type="GO" id="GO:0005524">
    <property type="term" value="F:ATP binding"/>
    <property type="evidence" value="ECO:0007669"/>
    <property type="project" value="UniProtKB-UniRule"/>
</dbReference>
<keyword evidence="2" id="KW-0067">ATP-binding</keyword>
<dbReference type="Pfam" id="PF00498">
    <property type="entry name" value="FHA"/>
    <property type="match status" value="1"/>
</dbReference>
<keyword evidence="5" id="KW-0808">Transferase</keyword>
<dbReference type="PROSITE" id="PS50011">
    <property type="entry name" value="PROTEIN_KINASE_DOM"/>
    <property type="match status" value="1"/>
</dbReference>
<evidence type="ECO:0000259" key="3">
    <source>
        <dbReference type="PROSITE" id="PS50006"/>
    </source>
</evidence>
<dbReference type="InterPro" id="IPR011009">
    <property type="entry name" value="Kinase-like_dom_sf"/>
</dbReference>
<evidence type="ECO:0000259" key="4">
    <source>
        <dbReference type="PROSITE" id="PS50011"/>
    </source>
</evidence>
<dbReference type="SUPFAM" id="SSF56112">
    <property type="entry name" value="Protein kinase-like (PK-like)"/>
    <property type="match status" value="1"/>
</dbReference>
<evidence type="ECO:0000256" key="1">
    <source>
        <dbReference type="ARBA" id="ARBA00005575"/>
    </source>
</evidence>
<dbReference type="AlphaFoldDB" id="A0AAD6YGV5"/>
<evidence type="ECO:0000256" key="2">
    <source>
        <dbReference type="PROSITE-ProRule" id="PRU10141"/>
    </source>
</evidence>
<proteinExistence type="inferred from homology"/>
<keyword evidence="6" id="KW-1185">Reference proteome</keyword>
<dbReference type="GO" id="GO:0004672">
    <property type="term" value="F:protein kinase activity"/>
    <property type="evidence" value="ECO:0007669"/>
    <property type="project" value="InterPro"/>
</dbReference>
<reference evidence="5" key="1">
    <citation type="submission" date="2023-03" db="EMBL/GenBank/DDBJ databases">
        <title>Massive genome expansion in bonnet fungi (Mycena s.s.) driven by repeated elements and novel gene families across ecological guilds.</title>
        <authorList>
            <consortium name="Lawrence Berkeley National Laboratory"/>
            <person name="Harder C.B."/>
            <person name="Miyauchi S."/>
            <person name="Viragh M."/>
            <person name="Kuo A."/>
            <person name="Thoen E."/>
            <person name="Andreopoulos B."/>
            <person name="Lu D."/>
            <person name="Skrede I."/>
            <person name="Drula E."/>
            <person name="Henrissat B."/>
            <person name="Morin E."/>
            <person name="Kohler A."/>
            <person name="Barry K."/>
            <person name="LaButti K."/>
            <person name="Morin E."/>
            <person name="Salamov A."/>
            <person name="Lipzen A."/>
            <person name="Mereny Z."/>
            <person name="Hegedus B."/>
            <person name="Baldrian P."/>
            <person name="Stursova M."/>
            <person name="Weitz H."/>
            <person name="Taylor A."/>
            <person name="Grigoriev I.V."/>
            <person name="Nagy L.G."/>
            <person name="Martin F."/>
            <person name="Kauserud H."/>
        </authorList>
    </citation>
    <scope>NUCLEOTIDE SEQUENCE</scope>
    <source>
        <strain evidence="5">9144</strain>
    </source>
</reference>
<dbReference type="SMART" id="SM00240">
    <property type="entry name" value="FHA"/>
    <property type="match status" value="1"/>
</dbReference>
<keyword evidence="2" id="KW-0547">Nucleotide-binding</keyword>
<dbReference type="InterPro" id="IPR017441">
    <property type="entry name" value="Protein_kinase_ATP_BS"/>
</dbReference>
<dbReference type="SUPFAM" id="SSF49879">
    <property type="entry name" value="SMAD/FHA domain"/>
    <property type="match status" value="1"/>
</dbReference>
<dbReference type="PROSITE" id="PS00107">
    <property type="entry name" value="PROTEIN_KINASE_ATP"/>
    <property type="match status" value="1"/>
</dbReference>
<sequence length="443" mass="51087">MEARRLWGYLEYTDQEWGSPECKGLIKWTRFDLDEDCTVVTIGRHKKNVICIPHIKSQLHATIRFHGIQNGRAQVTIEDEKSTNKTFVEATQVDRHEPRLLKDGQEISFLAPQPPPEDETTMIYFSSSFLYRLLLVKEAPRQRGISDHYELSATLGTGGFATVLKAYKKPGNGLFAVKAIFAVHSNGTCGRRNDPIYYDASGKSRTRHQDVVEREISVMKALDHPNVCKLHDYFWNRDESVDLVLEFVDGQDLFNLIRDNGRLSERRTKHLMRQFCKGLAFIHGKNIIHRDLKPETSGLQGHFQMRLQIYRIYEGSICGTVAYLSPEFVHHMYNDIDTGYGKPSDCFAGGIIWFDWLTGDSILGFLVDFYTNYPRQQTYRLEDVPRERIINWAALDQCVVEKEGYPIYISSEGKNFVRGLLVKEEKARLTMVEALAHSWFETD</sequence>
<feature type="binding site" evidence="2">
    <location>
        <position position="178"/>
    </location>
    <ligand>
        <name>ATP</name>
        <dbReference type="ChEBI" id="CHEBI:30616"/>
    </ligand>
</feature>